<dbReference type="EMBL" id="FLUV01002263">
    <property type="protein sequence ID" value="SBW27785.1"/>
    <property type="molecule type" value="Genomic_DNA"/>
</dbReference>
<keyword evidence="4" id="KW-1185">Reference proteome</keyword>
<dbReference type="PANTHER" id="PTHR35526">
    <property type="entry name" value="ANTI-SIGMA-F FACTOR RSBW-RELATED"/>
    <property type="match status" value="1"/>
</dbReference>
<dbReference type="CDD" id="cd16936">
    <property type="entry name" value="HATPase_RsbW-like"/>
    <property type="match status" value="1"/>
</dbReference>
<dbReference type="PANTHER" id="PTHR35526:SF3">
    <property type="entry name" value="ANTI-SIGMA-F FACTOR RSBW"/>
    <property type="match status" value="1"/>
</dbReference>
<dbReference type="Gene3D" id="3.30.565.10">
    <property type="entry name" value="Histidine kinase-like ATPase, C-terminal domain"/>
    <property type="match status" value="1"/>
</dbReference>
<organism evidence="3 4">
    <name type="scientific">Candidatus Protofrankia californiensis</name>
    <dbReference type="NCBI Taxonomy" id="1839754"/>
    <lineage>
        <taxon>Bacteria</taxon>
        <taxon>Bacillati</taxon>
        <taxon>Actinomycetota</taxon>
        <taxon>Actinomycetes</taxon>
        <taxon>Frankiales</taxon>
        <taxon>Frankiaceae</taxon>
        <taxon>Protofrankia</taxon>
    </lineage>
</organism>
<gene>
    <name evidence="3" type="ORF">FDG2_5432</name>
</gene>
<keyword evidence="1" id="KW-0808">Transferase</keyword>
<dbReference type="SUPFAM" id="SSF55874">
    <property type="entry name" value="ATPase domain of HSP90 chaperone/DNA topoisomerase II/histidine kinase"/>
    <property type="match status" value="1"/>
</dbReference>
<dbReference type="InterPro" id="IPR003594">
    <property type="entry name" value="HATPase_dom"/>
</dbReference>
<evidence type="ECO:0000313" key="3">
    <source>
        <dbReference type="EMBL" id="SBW27785.1"/>
    </source>
</evidence>
<dbReference type="InterPro" id="IPR036890">
    <property type="entry name" value="HATPase_C_sf"/>
</dbReference>
<evidence type="ECO:0000256" key="1">
    <source>
        <dbReference type="ARBA" id="ARBA00022527"/>
    </source>
</evidence>
<evidence type="ECO:0000259" key="2">
    <source>
        <dbReference type="Pfam" id="PF13581"/>
    </source>
</evidence>
<proteinExistence type="predicted"/>
<accession>A0A1C3PD88</accession>
<dbReference type="Proteomes" id="UP000199013">
    <property type="component" value="Unassembled WGS sequence"/>
</dbReference>
<sequence>MRRTIEVEIEGLGAQLHYISAASAPEAGASPGLSVVTDTAVLIVSELITNAVQATAEHHPGDAPSRPPTIALRLSCISSSLIIEVWDRDARPPLQREPGDQAEDGRGLLIVESLSTRWAYYRPPAAPGKVTWCQIEVPQIPGIAVPAPPAPGPLPRRPPASAPLVPFQFSDDLDVLQRVADGLRSLDWDLPEG</sequence>
<dbReference type="InterPro" id="IPR050267">
    <property type="entry name" value="Anti-sigma-factor_SerPK"/>
</dbReference>
<dbReference type="GO" id="GO:0004674">
    <property type="term" value="F:protein serine/threonine kinase activity"/>
    <property type="evidence" value="ECO:0007669"/>
    <property type="project" value="UniProtKB-KW"/>
</dbReference>
<name>A0A1C3PD88_9ACTN</name>
<protein>
    <recommendedName>
        <fullName evidence="2">Histidine kinase/HSP90-like ATPase domain-containing protein</fullName>
    </recommendedName>
</protein>
<dbReference type="Pfam" id="PF13581">
    <property type="entry name" value="HATPase_c_2"/>
    <property type="match status" value="1"/>
</dbReference>
<dbReference type="AlphaFoldDB" id="A0A1C3PD88"/>
<evidence type="ECO:0000313" key="4">
    <source>
        <dbReference type="Proteomes" id="UP000199013"/>
    </source>
</evidence>
<keyword evidence="1" id="KW-0418">Kinase</keyword>
<reference evidence="4" key="1">
    <citation type="submission" date="2016-02" db="EMBL/GenBank/DDBJ databases">
        <authorList>
            <person name="Wibberg D."/>
        </authorList>
    </citation>
    <scope>NUCLEOTIDE SEQUENCE [LARGE SCALE GENOMIC DNA]</scope>
</reference>
<keyword evidence="1" id="KW-0723">Serine/threonine-protein kinase</keyword>
<feature type="domain" description="Histidine kinase/HSP90-like ATPase" evidence="2">
    <location>
        <begin position="37"/>
        <end position="122"/>
    </location>
</feature>